<keyword evidence="1" id="KW-0812">Transmembrane</keyword>
<reference evidence="2" key="1">
    <citation type="journal article" date="2014" name="Int. J. Syst. Evol. Microbiol.">
        <title>Complete genome sequence of Corynebacterium casei LMG S-19264T (=DSM 44701T), isolated from a smear-ripened cheese.</title>
        <authorList>
            <consortium name="US DOE Joint Genome Institute (JGI-PGF)"/>
            <person name="Walter F."/>
            <person name="Albersmeier A."/>
            <person name="Kalinowski J."/>
            <person name="Ruckert C."/>
        </authorList>
    </citation>
    <scope>NUCLEOTIDE SEQUENCE</scope>
    <source>
        <strain evidence="2">VKM B-2347</strain>
    </source>
</reference>
<dbReference type="EMBL" id="BSFI01000004">
    <property type="protein sequence ID" value="GLK67132.1"/>
    <property type="molecule type" value="Genomic_DNA"/>
</dbReference>
<reference evidence="2" key="2">
    <citation type="submission" date="2023-01" db="EMBL/GenBank/DDBJ databases">
        <authorList>
            <person name="Sun Q."/>
            <person name="Evtushenko L."/>
        </authorList>
    </citation>
    <scope>NUCLEOTIDE SEQUENCE</scope>
    <source>
        <strain evidence="2">VKM B-2347</strain>
    </source>
</reference>
<evidence type="ECO:0000313" key="2">
    <source>
        <dbReference type="EMBL" id="GLK67132.1"/>
    </source>
</evidence>
<accession>A0A9W6IYQ5</accession>
<dbReference type="AlphaFoldDB" id="A0A9W6IYQ5"/>
<keyword evidence="1" id="KW-0472">Membrane</keyword>
<organism evidence="2 3">
    <name type="scientific">Hansschlegelia plantiphila</name>
    <dbReference type="NCBI Taxonomy" id="374655"/>
    <lineage>
        <taxon>Bacteria</taxon>
        <taxon>Pseudomonadati</taxon>
        <taxon>Pseudomonadota</taxon>
        <taxon>Alphaproteobacteria</taxon>
        <taxon>Hyphomicrobiales</taxon>
        <taxon>Methylopilaceae</taxon>
        <taxon>Hansschlegelia</taxon>
    </lineage>
</organism>
<gene>
    <name evidence="2" type="ORF">GCM10008179_07700</name>
</gene>
<feature type="transmembrane region" description="Helical" evidence="1">
    <location>
        <begin position="72"/>
        <end position="91"/>
    </location>
</feature>
<dbReference type="Proteomes" id="UP001143372">
    <property type="component" value="Unassembled WGS sequence"/>
</dbReference>
<dbReference type="RefSeq" id="WP_271167391.1">
    <property type="nucleotide sequence ID" value="NZ_BSFI01000004.1"/>
</dbReference>
<evidence type="ECO:0000313" key="3">
    <source>
        <dbReference type="Proteomes" id="UP001143372"/>
    </source>
</evidence>
<evidence type="ECO:0000256" key="1">
    <source>
        <dbReference type="SAM" id="Phobius"/>
    </source>
</evidence>
<proteinExistence type="predicted"/>
<sequence length="103" mass="10620">MIRFLLRLIGFLILAGGFVALVIDGTRSIASGGISLTSAQTSWSAASPETLDKARAFVANSLPAGEAGLSALLAQPTFAVLGIVGILLMLLGRRRRRPIGAAS</sequence>
<name>A0A9W6IYQ5_9HYPH</name>
<protein>
    <submittedName>
        <fullName evidence="2">Uncharacterized protein</fullName>
    </submittedName>
</protein>
<keyword evidence="1" id="KW-1133">Transmembrane helix</keyword>
<keyword evidence="3" id="KW-1185">Reference proteome</keyword>
<comment type="caution">
    <text evidence="2">The sequence shown here is derived from an EMBL/GenBank/DDBJ whole genome shotgun (WGS) entry which is preliminary data.</text>
</comment>